<evidence type="ECO:0000313" key="1">
    <source>
        <dbReference type="EMBL" id="RBA28423.1"/>
    </source>
</evidence>
<gene>
    <name evidence="1" type="ORF">DPN68_06855</name>
</gene>
<dbReference type="InterPro" id="IPR047765">
    <property type="entry name" value="GHMP_GYDIA-like"/>
</dbReference>
<dbReference type="Gene3D" id="3.30.230.10">
    <property type="match status" value="1"/>
</dbReference>
<sequence length="307" mass="35231">MQNQTFYSNGKLLLTAEYVVLDGAKALAVPTKFGQNLIVKPGKNQEIHWTSFDSDSTIWFEDTITFEEIKNKTTSDKNLAVKNTLIEILHQAYLQNPDFLQANGYVVETHLTFPRNWGLGTSSTLINNIGQWLKIDAFELLRKSFGGSGYDIACAQTNEPILYWLENEKVHFEAIAFDPEFKENIHFVYLNQKQSSKSAILNYRNKQHRVHKIIPEINQITEEILQCNDGRSFALLMEKHQAIMSNLLETITIKEQLFSDFKGIVKSLGAWGGDFVMVISKENPTQYFKNKGYETVLSYKEMILQKV</sequence>
<dbReference type="OrthoDB" id="5288719at2"/>
<keyword evidence="1" id="KW-0808">Transferase</keyword>
<dbReference type="NCBIfam" id="NF040656">
    <property type="entry name" value="GHMP_GYDIA"/>
    <property type="match status" value="1"/>
</dbReference>
<keyword evidence="2" id="KW-1185">Reference proteome</keyword>
<reference evidence="1 2" key="1">
    <citation type="submission" date="2018-06" db="EMBL/GenBank/DDBJ databases">
        <title>Flavobacterium tibetense sp. nov., isolated from a wetland YonghuCo on Tibetan Plateau.</title>
        <authorList>
            <person name="Xing P."/>
            <person name="Phurbu D."/>
            <person name="Lu H."/>
        </authorList>
    </citation>
    <scope>NUCLEOTIDE SEQUENCE [LARGE SCALE GENOMIC DNA]</scope>
    <source>
        <strain evidence="1 2">YH5</strain>
    </source>
</reference>
<dbReference type="InterPro" id="IPR020568">
    <property type="entry name" value="Ribosomal_Su5_D2-typ_SF"/>
</dbReference>
<dbReference type="EMBL" id="QLST01000007">
    <property type="protein sequence ID" value="RBA28423.1"/>
    <property type="molecule type" value="Genomic_DNA"/>
</dbReference>
<dbReference type="SUPFAM" id="SSF55060">
    <property type="entry name" value="GHMP Kinase, C-terminal domain"/>
    <property type="match status" value="1"/>
</dbReference>
<dbReference type="Gene3D" id="3.30.70.890">
    <property type="entry name" value="GHMP kinase, C-terminal domain"/>
    <property type="match status" value="1"/>
</dbReference>
<dbReference type="InterPro" id="IPR036554">
    <property type="entry name" value="GHMP_kinase_C_sf"/>
</dbReference>
<evidence type="ECO:0000313" key="2">
    <source>
        <dbReference type="Proteomes" id="UP000253319"/>
    </source>
</evidence>
<dbReference type="InterPro" id="IPR014721">
    <property type="entry name" value="Ribsml_uS5_D2-typ_fold_subgr"/>
</dbReference>
<proteinExistence type="predicted"/>
<dbReference type="RefSeq" id="WP_113988912.1">
    <property type="nucleotide sequence ID" value="NZ_QLST01000007.1"/>
</dbReference>
<name>A0A365P1R8_9FLAO</name>
<comment type="caution">
    <text evidence="1">The sequence shown here is derived from an EMBL/GenBank/DDBJ whole genome shotgun (WGS) entry which is preliminary data.</text>
</comment>
<dbReference type="AlphaFoldDB" id="A0A365P1R8"/>
<dbReference type="GO" id="GO:0016301">
    <property type="term" value="F:kinase activity"/>
    <property type="evidence" value="ECO:0007669"/>
    <property type="project" value="UniProtKB-KW"/>
</dbReference>
<dbReference type="SUPFAM" id="SSF54211">
    <property type="entry name" value="Ribosomal protein S5 domain 2-like"/>
    <property type="match status" value="1"/>
</dbReference>
<organism evidence="1 2">
    <name type="scientific">Flavobacterium tibetense</name>
    <dbReference type="NCBI Taxonomy" id="2233533"/>
    <lineage>
        <taxon>Bacteria</taxon>
        <taxon>Pseudomonadati</taxon>
        <taxon>Bacteroidota</taxon>
        <taxon>Flavobacteriia</taxon>
        <taxon>Flavobacteriales</taxon>
        <taxon>Flavobacteriaceae</taxon>
        <taxon>Flavobacterium</taxon>
    </lineage>
</organism>
<dbReference type="Proteomes" id="UP000253319">
    <property type="component" value="Unassembled WGS sequence"/>
</dbReference>
<accession>A0A365P1R8</accession>
<keyword evidence="1" id="KW-0418">Kinase</keyword>
<protein>
    <submittedName>
        <fullName evidence="1">GHMP kinase</fullName>
    </submittedName>
</protein>